<keyword evidence="3" id="KW-0436">Ligase</keyword>
<keyword evidence="6" id="KW-0862">Zinc</keyword>
<evidence type="ECO:0000256" key="2">
    <source>
        <dbReference type="ARBA" id="ARBA00011245"/>
    </source>
</evidence>
<evidence type="ECO:0000256" key="6">
    <source>
        <dbReference type="ARBA" id="ARBA00022833"/>
    </source>
</evidence>
<dbReference type="InterPro" id="IPR009080">
    <property type="entry name" value="tRNAsynth_Ia_anticodon-bd"/>
</dbReference>
<dbReference type="Gene3D" id="3.40.50.620">
    <property type="entry name" value="HUPs"/>
    <property type="match status" value="1"/>
</dbReference>
<dbReference type="GO" id="GO:0006423">
    <property type="term" value="P:cysteinyl-tRNA aminoacylation"/>
    <property type="evidence" value="ECO:0007669"/>
    <property type="project" value="TreeGrafter"/>
</dbReference>
<keyword evidence="4" id="KW-0479">Metal-binding</keyword>
<dbReference type="InterPro" id="IPR014729">
    <property type="entry name" value="Rossmann-like_a/b/a_fold"/>
</dbReference>
<dbReference type="InterPro" id="IPR024909">
    <property type="entry name" value="Cys-tRNA/MSH_ligase"/>
</dbReference>
<name>A0A1G2QRF6_9BACT</name>
<dbReference type="EMBL" id="MHTO01000009">
    <property type="protein sequence ID" value="OHA62582.1"/>
    <property type="molecule type" value="Genomic_DNA"/>
</dbReference>
<dbReference type="PANTHER" id="PTHR10890:SF3">
    <property type="entry name" value="CYSTEINE--TRNA LIGASE, CYTOPLASMIC"/>
    <property type="match status" value="1"/>
</dbReference>
<dbReference type="Gene3D" id="1.20.120.1910">
    <property type="entry name" value="Cysteine-tRNA ligase, C-terminal anti-codon recognition domain"/>
    <property type="match status" value="1"/>
</dbReference>
<dbReference type="InterPro" id="IPR032678">
    <property type="entry name" value="tRNA-synt_1_cat_dom"/>
</dbReference>
<evidence type="ECO:0000313" key="9">
    <source>
        <dbReference type="EMBL" id="OHA62582.1"/>
    </source>
</evidence>
<evidence type="ECO:0000256" key="7">
    <source>
        <dbReference type="ARBA" id="ARBA00022840"/>
    </source>
</evidence>
<evidence type="ECO:0000256" key="5">
    <source>
        <dbReference type="ARBA" id="ARBA00022741"/>
    </source>
</evidence>
<dbReference type="GO" id="GO:0005524">
    <property type="term" value="F:ATP binding"/>
    <property type="evidence" value="ECO:0007669"/>
    <property type="project" value="UniProtKB-KW"/>
</dbReference>
<evidence type="ECO:0000259" key="8">
    <source>
        <dbReference type="Pfam" id="PF01406"/>
    </source>
</evidence>
<dbReference type="Proteomes" id="UP000179245">
    <property type="component" value="Unassembled WGS sequence"/>
</dbReference>
<dbReference type="GO" id="GO:0046872">
    <property type="term" value="F:metal ion binding"/>
    <property type="evidence" value="ECO:0007669"/>
    <property type="project" value="UniProtKB-KW"/>
</dbReference>
<dbReference type="GO" id="GO:0005829">
    <property type="term" value="C:cytosol"/>
    <property type="evidence" value="ECO:0007669"/>
    <property type="project" value="TreeGrafter"/>
</dbReference>
<evidence type="ECO:0000256" key="1">
    <source>
        <dbReference type="ARBA" id="ARBA00001947"/>
    </source>
</evidence>
<keyword evidence="5" id="KW-0547">Nucleotide-binding</keyword>
<comment type="caution">
    <text evidence="9">The sequence shown here is derived from an EMBL/GenBank/DDBJ whole genome shotgun (WGS) entry which is preliminary data.</text>
</comment>
<reference evidence="9 10" key="1">
    <citation type="journal article" date="2016" name="Nat. Commun.">
        <title>Thousands of microbial genomes shed light on interconnected biogeochemical processes in an aquifer system.</title>
        <authorList>
            <person name="Anantharaman K."/>
            <person name="Brown C.T."/>
            <person name="Hug L.A."/>
            <person name="Sharon I."/>
            <person name="Castelle C.J."/>
            <person name="Probst A.J."/>
            <person name="Thomas B.C."/>
            <person name="Singh A."/>
            <person name="Wilkins M.J."/>
            <person name="Karaoz U."/>
            <person name="Brodie E.L."/>
            <person name="Williams K.H."/>
            <person name="Hubbard S.S."/>
            <person name="Banfield J.F."/>
        </authorList>
    </citation>
    <scope>NUCLEOTIDE SEQUENCE [LARGE SCALE GENOMIC DNA]</scope>
</reference>
<evidence type="ECO:0000313" key="10">
    <source>
        <dbReference type="Proteomes" id="UP000179245"/>
    </source>
</evidence>
<dbReference type="AlphaFoldDB" id="A0A1G2QRF6"/>
<evidence type="ECO:0000256" key="4">
    <source>
        <dbReference type="ARBA" id="ARBA00022723"/>
    </source>
</evidence>
<dbReference type="PANTHER" id="PTHR10890">
    <property type="entry name" value="CYSTEINYL-TRNA SYNTHETASE"/>
    <property type="match status" value="1"/>
</dbReference>
<sequence>RATDHIKEQIKLIKKIEKNGFVYRTKTGLVFDTAKFPGYAQFARLNLKKQFSGHRVEVDPEKKKPWDFLLWVTNQPEHIMKWDSPWGVGFPGWHIECTAMSTKYLGQRFDIHTGGKEHVPVHHTNEIAQAFGAFGRQTANYWLHNDWLVIEGEKMAKSTGNMLTAQDLLAKGFNPLALRYLVLTSHYRQGLNFTWKGLMASQKALDNLYEKTIELKKQSSRTKSQPQSQGFKKYQNKFIETLAQDLGVASALALTWPMLKDKDLSSREKYQLLIDFDQVFGLKLWEVRPPAILEAPAAVKKLVKEREWLRKAKQWLAADEVRKEVEGLGWRIEDAPEGPKIRKP</sequence>
<dbReference type="SUPFAM" id="SSF47323">
    <property type="entry name" value="Anticodon-binding domain of a subclass of class I aminoacyl-tRNA synthetases"/>
    <property type="match status" value="1"/>
</dbReference>
<dbReference type="GO" id="GO:0004817">
    <property type="term" value="F:cysteine-tRNA ligase activity"/>
    <property type="evidence" value="ECO:0007669"/>
    <property type="project" value="TreeGrafter"/>
</dbReference>
<feature type="non-terminal residue" evidence="9">
    <location>
        <position position="1"/>
    </location>
</feature>
<dbReference type="PRINTS" id="PR00983">
    <property type="entry name" value="TRNASYNTHCYS"/>
</dbReference>
<feature type="domain" description="tRNA synthetases class I catalytic" evidence="8">
    <location>
        <begin position="1"/>
        <end position="200"/>
    </location>
</feature>
<dbReference type="Pfam" id="PF01406">
    <property type="entry name" value="tRNA-synt_1e"/>
    <property type="match status" value="1"/>
</dbReference>
<organism evidence="9 10">
    <name type="scientific">Candidatus Wildermuthbacteria bacterium GWA2_46_15</name>
    <dbReference type="NCBI Taxonomy" id="1802443"/>
    <lineage>
        <taxon>Bacteria</taxon>
        <taxon>Candidatus Wildermuthiibacteriota</taxon>
    </lineage>
</organism>
<protein>
    <recommendedName>
        <fullName evidence="8">tRNA synthetases class I catalytic domain-containing protein</fullName>
    </recommendedName>
</protein>
<comment type="subunit">
    <text evidence="2">Monomer.</text>
</comment>
<accession>A0A1G2QRF6</accession>
<dbReference type="STRING" id="1802443.A2117_00850"/>
<keyword evidence="7" id="KW-0067">ATP-binding</keyword>
<gene>
    <name evidence="9" type="ORF">A2117_00850</name>
</gene>
<proteinExistence type="predicted"/>
<comment type="cofactor">
    <cofactor evidence="1">
        <name>Zn(2+)</name>
        <dbReference type="ChEBI" id="CHEBI:29105"/>
    </cofactor>
</comment>
<dbReference type="SUPFAM" id="SSF52374">
    <property type="entry name" value="Nucleotidylyl transferase"/>
    <property type="match status" value="1"/>
</dbReference>
<evidence type="ECO:0000256" key="3">
    <source>
        <dbReference type="ARBA" id="ARBA00022598"/>
    </source>
</evidence>